<dbReference type="OrthoDB" id="3977264at2759"/>
<dbReference type="KEGG" id="dha:DEHA2D15686g"/>
<dbReference type="FunCoup" id="Q6BRK4">
    <property type="interactions" value="165"/>
</dbReference>
<reference evidence="2 3" key="1">
    <citation type="journal article" date="2004" name="Nature">
        <title>Genome evolution in yeasts.</title>
        <authorList>
            <consortium name="Genolevures"/>
            <person name="Dujon B."/>
            <person name="Sherman D."/>
            <person name="Fischer G."/>
            <person name="Durrens P."/>
            <person name="Casaregola S."/>
            <person name="Lafontaine I."/>
            <person name="de Montigny J."/>
            <person name="Marck C."/>
            <person name="Neuveglise C."/>
            <person name="Talla E."/>
            <person name="Goffard N."/>
            <person name="Frangeul L."/>
            <person name="Aigle M."/>
            <person name="Anthouard V."/>
            <person name="Babour A."/>
            <person name="Barbe V."/>
            <person name="Barnay S."/>
            <person name="Blanchin S."/>
            <person name="Beckerich J.M."/>
            <person name="Beyne E."/>
            <person name="Bleykasten C."/>
            <person name="Boisrame A."/>
            <person name="Boyer J."/>
            <person name="Cattolico L."/>
            <person name="Confanioleri F."/>
            <person name="de Daruvar A."/>
            <person name="Despons L."/>
            <person name="Fabre E."/>
            <person name="Fairhead C."/>
            <person name="Ferry-Dumazet H."/>
            <person name="Groppi A."/>
            <person name="Hantraye F."/>
            <person name="Hennequin C."/>
            <person name="Jauniaux N."/>
            <person name="Joyet P."/>
            <person name="Kachouri R."/>
            <person name="Kerrest A."/>
            <person name="Koszul R."/>
            <person name="Lemaire M."/>
            <person name="Lesur I."/>
            <person name="Ma L."/>
            <person name="Muller H."/>
            <person name="Nicaud J.M."/>
            <person name="Nikolski M."/>
            <person name="Oztas S."/>
            <person name="Ozier-Kalogeropoulos O."/>
            <person name="Pellenz S."/>
            <person name="Potier S."/>
            <person name="Richard G.F."/>
            <person name="Straub M.L."/>
            <person name="Suleau A."/>
            <person name="Swennene D."/>
            <person name="Tekaia F."/>
            <person name="Wesolowski-Louvel M."/>
            <person name="Westhof E."/>
            <person name="Wirth B."/>
            <person name="Zeniou-Meyer M."/>
            <person name="Zivanovic I."/>
            <person name="Bolotin-Fukuhara M."/>
            <person name="Thierry A."/>
            <person name="Bouchier C."/>
            <person name="Caudron B."/>
            <person name="Scarpelli C."/>
            <person name="Gaillardin C."/>
            <person name="Weissenbach J."/>
            <person name="Wincker P."/>
            <person name="Souciet J.L."/>
        </authorList>
    </citation>
    <scope>NUCLEOTIDE SEQUENCE [LARGE SCALE GENOMIC DNA]</scope>
    <source>
        <strain evidence="3">ATCC 36239 / CBS 767 / BCRC 21394 / JCM 1990 / NBRC 0083 / IGC 2968</strain>
    </source>
</reference>
<gene>
    <name evidence="2" type="ordered locus">DEHA2D15686g</name>
</gene>
<dbReference type="InParanoid" id="Q6BRK4"/>
<dbReference type="VEuPathDB" id="FungiDB:DEHA2D15686g"/>
<feature type="region of interest" description="Disordered" evidence="1">
    <location>
        <begin position="1"/>
        <end position="32"/>
    </location>
</feature>
<feature type="region of interest" description="Disordered" evidence="1">
    <location>
        <begin position="121"/>
        <end position="142"/>
    </location>
</feature>
<evidence type="ECO:0000256" key="1">
    <source>
        <dbReference type="SAM" id="MobiDB-lite"/>
    </source>
</evidence>
<feature type="region of interest" description="Disordered" evidence="1">
    <location>
        <begin position="93"/>
        <end position="112"/>
    </location>
</feature>
<dbReference type="EMBL" id="CR382136">
    <property type="protein sequence ID" value="CAG87337.1"/>
    <property type="molecule type" value="Genomic_DNA"/>
</dbReference>
<feature type="compositionally biased region" description="Acidic residues" evidence="1">
    <location>
        <begin position="282"/>
        <end position="291"/>
    </location>
</feature>
<evidence type="ECO:0000313" key="2">
    <source>
        <dbReference type="EMBL" id="CAG87337.1"/>
    </source>
</evidence>
<dbReference type="AlphaFoldDB" id="Q6BRK4"/>
<dbReference type="STRING" id="284592.Q6BRK4"/>
<dbReference type="OMA" id="YQQYYPA"/>
<name>Q6BRK4_DEBHA</name>
<proteinExistence type="predicted"/>
<feature type="compositionally biased region" description="Low complexity" evidence="1">
    <location>
        <begin position="93"/>
        <end position="103"/>
    </location>
</feature>
<dbReference type="RefSeq" id="XP_459166.1">
    <property type="nucleotide sequence ID" value="XM_459166.1"/>
</dbReference>
<dbReference type="GeneID" id="2901547"/>
<sequence length="391" mass="43895">MSQSRIGVAPKLSLGKNDKPRPTSLELSDDKNSDLALRIVSPGLPALNEEMKSTIKLSQKIEQQQKNLIAARHSNSGSASIESGNNMAVNDSETVVVSESSSTLPDEMDKLSTPTSIKRLKRGNIPTPLKMNIGPSANPTIQSAPIRQNRVPMASRGYPKRYVPYQIQVQHQNAHPYAQAPNRRYRYMLPQPVAYTGYPGRMQGMQRVRMTPYTSTARYFPLHHPRGVASFGMAHPTAVYHKQPKNANTVTDVYHGDYTKAAPLHSQPLSSQREVFDTSDRDGDDEVDDDRMPVSEDEIKEMQEKYNNDVESTAIDIDDEQNSAFAKDEAKEQVFGSINIMNESVFNFKIFNQNLSSPDAASDYKDDLSRDKEKFLKICETSWDEFVSSRM</sequence>
<dbReference type="HOGENOM" id="CLU_049206_0_0_1"/>
<accession>Q6BRK4</accession>
<dbReference type="eggNOG" id="ENOG502SENR">
    <property type="taxonomic scope" value="Eukaryota"/>
</dbReference>
<dbReference type="Proteomes" id="UP000000599">
    <property type="component" value="Chromosome D"/>
</dbReference>
<keyword evidence="3" id="KW-1185">Reference proteome</keyword>
<feature type="region of interest" description="Disordered" evidence="1">
    <location>
        <begin position="261"/>
        <end position="291"/>
    </location>
</feature>
<organism evidence="2 3">
    <name type="scientific">Debaryomyces hansenii (strain ATCC 36239 / CBS 767 / BCRC 21394 / JCM 1990 / NBRC 0083 / IGC 2968)</name>
    <name type="common">Yeast</name>
    <name type="synonym">Torulaspora hansenii</name>
    <dbReference type="NCBI Taxonomy" id="284592"/>
    <lineage>
        <taxon>Eukaryota</taxon>
        <taxon>Fungi</taxon>
        <taxon>Dikarya</taxon>
        <taxon>Ascomycota</taxon>
        <taxon>Saccharomycotina</taxon>
        <taxon>Pichiomycetes</taxon>
        <taxon>Debaryomycetaceae</taxon>
        <taxon>Debaryomyces</taxon>
    </lineage>
</organism>
<evidence type="ECO:0000313" key="3">
    <source>
        <dbReference type="Proteomes" id="UP000000599"/>
    </source>
</evidence>
<protein>
    <submittedName>
        <fullName evidence="2">DEHA2D15686p</fullName>
    </submittedName>
</protein>